<reference evidence="1 2" key="1">
    <citation type="submission" date="2023-07" db="EMBL/GenBank/DDBJ databases">
        <authorList>
            <person name="Peeters C."/>
        </authorList>
    </citation>
    <scope>NUCLEOTIDE SEQUENCE [LARGE SCALE GENOMIC DNA]</scope>
    <source>
        <strain evidence="1 2">R-38712</strain>
    </source>
</reference>
<name>A0ABM9IJQ3_RALPI</name>
<comment type="caution">
    <text evidence="1">The sequence shown here is derived from an EMBL/GenBank/DDBJ whole genome shotgun (WGS) entry which is preliminary data.</text>
</comment>
<dbReference type="Proteomes" id="UP001189303">
    <property type="component" value="Unassembled WGS sequence"/>
</dbReference>
<sequence>MGIHDRDWYRDAIQRREAREEQHKPEHCKPASPPMHWTLHLMTWAAAVLIAYVLEKKVLWPIVERLLTH</sequence>
<dbReference type="EMBL" id="CATWFT010000002">
    <property type="protein sequence ID" value="CAJ0722677.1"/>
    <property type="molecule type" value="Genomic_DNA"/>
</dbReference>
<evidence type="ECO:0000313" key="1">
    <source>
        <dbReference type="EMBL" id="CAJ0722677.1"/>
    </source>
</evidence>
<organism evidence="1 2">
    <name type="scientific">Ralstonia pickettii</name>
    <name type="common">Burkholderia pickettii</name>
    <dbReference type="NCBI Taxonomy" id="329"/>
    <lineage>
        <taxon>Bacteria</taxon>
        <taxon>Pseudomonadati</taxon>
        <taxon>Pseudomonadota</taxon>
        <taxon>Betaproteobacteria</taxon>
        <taxon>Burkholderiales</taxon>
        <taxon>Burkholderiaceae</taxon>
        <taxon>Ralstonia</taxon>
    </lineage>
</organism>
<proteinExistence type="predicted"/>
<accession>A0ABM9IJQ3</accession>
<keyword evidence="2" id="KW-1185">Reference proteome</keyword>
<evidence type="ECO:0008006" key="3">
    <source>
        <dbReference type="Google" id="ProtNLM"/>
    </source>
</evidence>
<protein>
    <recommendedName>
        <fullName evidence="3">Transmembrane protein</fullName>
    </recommendedName>
</protein>
<gene>
    <name evidence="1" type="ORF">R38712_01216</name>
</gene>
<evidence type="ECO:0000313" key="2">
    <source>
        <dbReference type="Proteomes" id="UP001189303"/>
    </source>
</evidence>